<dbReference type="EMBL" id="CP000112">
    <property type="protein sequence ID" value="ABB38337.1"/>
    <property type="molecule type" value="Genomic_DNA"/>
</dbReference>
<gene>
    <name evidence="2" type="ordered locus">Dde_1540</name>
</gene>
<accession>Q311Q9</accession>
<reference evidence="2 3" key="1">
    <citation type="journal article" date="2011" name="J. Bacteriol.">
        <title>Complete genome sequence and updated annotation of Desulfovibrio alaskensis G20.</title>
        <authorList>
            <person name="Hauser L.J."/>
            <person name="Land M.L."/>
            <person name="Brown S.D."/>
            <person name="Larimer F."/>
            <person name="Keller K.L."/>
            <person name="Rapp-Giles B.J."/>
            <person name="Price M.N."/>
            <person name="Lin M."/>
            <person name="Bruce D.C."/>
            <person name="Detter J.C."/>
            <person name="Tapia R."/>
            <person name="Han C.S."/>
            <person name="Goodwin L.A."/>
            <person name="Cheng J.F."/>
            <person name="Pitluck S."/>
            <person name="Copeland A."/>
            <person name="Lucas S."/>
            <person name="Nolan M."/>
            <person name="Lapidus A.L."/>
            <person name="Palumbo A.V."/>
            <person name="Wall J.D."/>
        </authorList>
    </citation>
    <scope>NUCLEOTIDE SEQUENCE [LARGE SCALE GENOMIC DNA]</scope>
    <source>
        <strain evidence="3">ATCC BAA 1058 / DSM 17464 / G20</strain>
    </source>
</reference>
<dbReference type="Pfam" id="PF07238">
    <property type="entry name" value="PilZ"/>
    <property type="match status" value="1"/>
</dbReference>
<evidence type="ECO:0000313" key="2">
    <source>
        <dbReference type="EMBL" id="ABB38337.1"/>
    </source>
</evidence>
<dbReference type="STRING" id="207559.Dde_1540"/>
<feature type="domain" description="PilZ" evidence="1">
    <location>
        <begin position="15"/>
        <end position="110"/>
    </location>
</feature>
<dbReference type="InterPro" id="IPR009875">
    <property type="entry name" value="PilZ_domain"/>
</dbReference>
<organism evidence="2 3">
    <name type="scientific">Oleidesulfovibrio alaskensis (strain ATCC BAA-1058 / DSM 17464 / G20)</name>
    <name type="common">Desulfovibrio alaskensis</name>
    <dbReference type="NCBI Taxonomy" id="207559"/>
    <lineage>
        <taxon>Bacteria</taxon>
        <taxon>Pseudomonadati</taxon>
        <taxon>Thermodesulfobacteriota</taxon>
        <taxon>Desulfovibrionia</taxon>
        <taxon>Desulfovibrionales</taxon>
        <taxon>Desulfovibrionaceae</taxon>
        <taxon>Oleidesulfovibrio</taxon>
    </lineage>
</organism>
<proteinExistence type="predicted"/>
<dbReference type="Proteomes" id="UP000002710">
    <property type="component" value="Chromosome"/>
</dbReference>
<keyword evidence="3" id="KW-1185">Reference proteome</keyword>
<dbReference type="eggNOG" id="ENOG502ZFS3">
    <property type="taxonomic scope" value="Bacteria"/>
</dbReference>
<dbReference type="Gene3D" id="2.40.10.220">
    <property type="entry name" value="predicted glycosyltransferase like domains"/>
    <property type="match status" value="1"/>
</dbReference>
<evidence type="ECO:0000313" key="3">
    <source>
        <dbReference type="Proteomes" id="UP000002710"/>
    </source>
</evidence>
<dbReference type="RefSeq" id="WP_011367499.1">
    <property type="nucleotide sequence ID" value="NC_007519.1"/>
</dbReference>
<evidence type="ECO:0000259" key="1">
    <source>
        <dbReference type="Pfam" id="PF07238"/>
    </source>
</evidence>
<dbReference type="SUPFAM" id="SSF141371">
    <property type="entry name" value="PilZ domain-like"/>
    <property type="match status" value="1"/>
</dbReference>
<dbReference type="GO" id="GO:0035438">
    <property type="term" value="F:cyclic-di-GMP binding"/>
    <property type="evidence" value="ECO:0007669"/>
    <property type="project" value="InterPro"/>
</dbReference>
<protein>
    <submittedName>
        <fullName evidence="2">Type IV pilus assembly PilZ</fullName>
    </submittedName>
</protein>
<sequence length="131" mass="14854">MNEEFDIVFTGTGGQRRAFRTRIRGLEAFLEERGTFLPVRDISATGCSVDGDEQGFGIGDDFRIDLFVNKKLFIAGLLLRVVRLLPDGGLGCSFEELDRRQEARLDKLILEVQKRQIAMKRATVCDEELEK</sequence>
<dbReference type="KEGG" id="dde:Dde_1540"/>
<dbReference type="HOGENOM" id="CLU_130317_0_0_7"/>
<name>Q311Q9_OLEA2</name>
<dbReference type="AlphaFoldDB" id="Q311Q9"/>